<dbReference type="STRING" id="155974.SAMN04487818_109203"/>
<dbReference type="Proteomes" id="UP000199051">
    <property type="component" value="Unassembled WGS sequence"/>
</dbReference>
<evidence type="ECO:0000259" key="2">
    <source>
        <dbReference type="Pfam" id="PF07179"/>
    </source>
</evidence>
<protein>
    <submittedName>
        <fullName evidence="3">SseB protein N-terminal domain-containing protein</fullName>
    </submittedName>
</protein>
<dbReference type="InterPro" id="IPR047659">
    <property type="entry name" value="T7SS_assoc"/>
</dbReference>
<feature type="domain" description="SseB protein N-terminal" evidence="2">
    <location>
        <begin position="79"/>
        <end position="179"/>
    </location>
</feature>
<sequence>MDQPEITLEMRASARSNPDSWLYVIDPEFSRHEDVPPWGVVGAYPVDERGQIGERFRANRDYRPSPTALRMPVPANRLEKVLQLIHTRYRPQADLLPELHDATLLIFARSSNDAGVTGFPARDGTVMVPACTSAVHVPPAWPAWREVRGHEVAALLGGHPLVVNPESPITAVVPAAHLAATRPSPRRARREKPATHRA</sequence>
<dbReference type="Pfam" id="PF07179">
    <property type="entry name" value="SseB"/>
    <property type="match status" value="1"/>
</dbReference>
<name>A0A1H9VZ39_9PSEU</name>
<reference evidence="4" key="1">
    <citation type="submission" date="2016-10" db="EMBL/GenBank/DDBJ databases">
        <authorList>
            <person name="Varghese N."/>
            <person name="Submissions S."/>
        </authorList>
    </citation>
    <scope>NUCLEOTIDE SEQUENCE [LARGE SCALE GENOMIC DNA]</scope>
    <source>
        <strain evidence="4">DSM 44260</strain>
    </source>
</reference>
<dbReference type="EMBL" id="FOGI01000009">
    <property type="protein sequence ID" value="SES26814.1"/>
    <property type="molecule type" value="Genomic_DNA"/>
</dbReference>
<feature type="region of interest" description="Disordered" evidence="1">
    <location>
        <begin position="179"/>
        <end position="198"/>
    </location>
</feature>
<proteinExistence type="predicted"/>
<dbReference type="InterPro" id="IPR009839">
    <property type="entry name" value="SseB_N"/>
</dbReference>
<dbReference type="RefSeq" id="WP_143073586.1">
    <property type="nucleotide sequence ID" value="NZ_FOGI01000009.1"/>
</dbReference>
<evidence type="ECO:0000256" key="1">
    <source>
        <dbReference type="SAM" id="MobiDB-lite"/>
    </source>
</evidence>
<organism evidence="3 4">
    <name type="scientific">Actinokineospora terrae</name>
    <dbReference type="NCBI Taxonomy" id="155974"/>
    <lineage>
        <taxon>Bacteria</taxon>
        <taxon>Bacillati</taxon>
        <taxon>Actinomycetota</taxon>
        <taxon>Actinomycetes</taxon>
        <taxon>Pseudonocardiales</taxon>
        <taxon>Pseudonocardiaceae</taxon>
        <taxon>Actinokineospora</taxon>
    </lineage>
</organism>
<keyword evidence="4" id="KW-1185">Reference proteome</keyword>
<accession>A0A1H9VZ39</accession>
<gene>
    <name evidence="3" type="ORF">SAMN04487818_109203</name>
</gene>
<evidence type="ECO:0000313" key="3">
    <source>
        <dbReference type="EMBL" id="SES26814.1"/>
    </source>
</evidence>
<dbReference type="NCBIfam" id="NF033532">
    <property type="entry name" value="lone7para_assoc"/>
    <property type="match status" value="1"/>
</dbReference>
<evidence type="ECO:0000313" key="4">
    <source>
        <dbReference type="Proteomes" id="UP000199051"/>
    </source>
</evidence>
<dbReference type="AlphaFoldDB" id="A0A1H9VZ39"/>